<dbReference type="AlphaFoldDB" id="A0A7W6KNU1"/>
<name>A0A7W6KNU1_9HYPH</name>
<reference evidence="1 2" key="1">
    <citation type="submission" date="2020-08" db="EMBL/GenBank/DDBJ databases">
        <title>Genomic Encyclopedia of Type Strains, Phase IV (KMG-IV): sequencing the most valuable type-strain genomes for metagenomic binning, comparative biology and taxonomic classification.</title>
        <authorList>
            <person name="Goeker M."/>
        </authorList>
    </citation>
    <scope>NUCLEOTIDE SEQUENCE [LARGE SCALE GENOMIC DNA]</scope>
    <source>
        <strain evidence="1 2">DSM 28101</strain>
    </source>
</reference>
<accession>A0A7W6KNU1</accession>
<protein>
    <recommendedName>
        <fullName evidence="3">Phage tail protein</fullName>
    </recommendedName>
</protein>
<organism evidence="1 2">
    <name type="scientific">Martelella radicis</name>
    <dbReference type="NCBI Taxonomy" id="1397476"/>
    <lineage>
        <taxon>Bacteria</taxon>
        <taxon>Pseudomonadati</taxon>
        <taxon>Pseudomonadota</taxon>
        <taxon>Alphaproteobacteria</taxon>
        <taxon>Hyphomicrobiales</taxon>
        <taxon>Aurantimonadaceae</taxon>
        <taxon>Martelella</taxon>
    </lineage>
</organism>
<keyword evidence="2" id="KW-1185">Reference proteome</keyword>
<dbReference type="RefSeq" id="WP_183488105.1">
    <property type="nucleotide sequence ID" value="NZ_JACIDZ010000011.1"/>
</dbReference>
<evidence type="ECO:0008006" key="3">
    <source>
        <dbReference type="Google" id="ProtNLM"/>
    </source>
</evidence>
<evidence type="ECO:0000313" key="2">
    <source>
        <dbReference type="Proteomes" id="UP000530571"/>
    </source>
</evidence>
<gene>
    <name evidence="1" type="ORF">GGR30_003233</name>
</gene>
<dbReference type="Proteomes" id="UP000530571">
    <property type="component" value="Unassembled WGS sequence"/>
</dbReference>
<evidence type="ECO:0000313" key="1">
    <source>
        <dbReference type="EMBL" id="MBB4123290.1"/>
    </source>
</evidence>
<dbReference type="Gene3D" id="4.10.410.40">
    <property type="match status" value="1"/>
</dbReference>
<dbReference type="EMBL" id="JACIDZ010000011">
    <property type="protein sequence ID" value="MBB4123290.1"/>
    <property type="molecule type" value="Genomic_DNA"/>
</dbReference>
<proteinExistence type="predicted"/>
<sequence length="163" mass="17350">MSLFPTAGAKLYIGRAKAQKSADFTEADFSSETWTEIADLENLGSLGDTSQPITVAHIGYPRERTLKGVRSAGTMEVICSVNNEDAGQIAALAAEKTKHDYAFRLVLTDAPETGSAPAPSERMWIAKVMSVSEAYDEANNVPKLNLSLAVNSNVVKIAATTGD</sequence>
<comment type="caution">
    <text evidence="1">The sequence shown here is derived from an EMBL/GenBank/DDBJ whole genome shotgun (WGS) entry which is preliminary data.</text>
</comment>